<evidence type="ECO:0000256" key="7">
    <source>
        <dbReference type="ARBA" id="ARBA00023159"/>
    </source>
</evidence>
<evidence type="ECO:0000256" key="6">
    <source>
        <dbReference type="ARBA" id="ARBA00023125"/>
    </source>
</evidence>
<feature type="modified residue" description="4-aspartylphosphate" evidence="11">
    <location>
        <position position="54"/>
    </location>
</feature>
<evidence type="ECO:0000313" key="13">
    <source>
        <dbReference type="EMBL" id="EET85768.1"/>
    </source>
</evidence>
<evidence type="ECO:0000256" key="11">
    <source>
        <dbReference type="PROSITE-ProRule" id="PRU00169"/>
    </source>
</evidence>
<evidence type="ECO:0000313" key="14">
    <source>
        <dbReference type="Proteomes" id="UP000004198"/>
    </source>
</evidence>
<dbReference type="InterPro" id="IPR001789">
    <property type="entry name" value="Sig_transdc_resp-reg_receiver"/>
</dbReference>
<evidence type="ECO:0000256" key="2">
    <source>
        <dbReference type="ARBA" id="ARBA00022490"/>
    </source>
</evidence>
<dbReference type="PIRSF" id="PIRSF006171">
    <property type="entry name" value="RR_citrat_malat"/>
    <property type="match status" value="1"/>
</dbReference>
<dbReference type="PANTHER" id="PTHR45526">
    <property type="entry name" value="TRANSCRIPTIONAL REGULATORY PROTEIN DPIA"/>
    <property type="match status" value="1"/>
</dbReference>
<organism evidence="13 14">
    <name type="scientific">Clostridium carboxidivorans P7</name>
    <dbReference type="NCBI Taxonomy" id="536227"/>
    <lineage>
        <taxon>Bacteria</taxon>
        <taxon>Bacillati</taxon>
        <taxon>Bacillota</taxon>
        <taxon>Clostridia</taxon>
        <taxon>Eubacteriales</taxon>
        <taxon>Clostridiaceae</taxon>
        <taxon>Clostridium</taxon>
    </lineage>
</organism>
<sequence>MIKVLIVEDDPMVAEFNKRYLNQIDGFELAAIANSFDAAISVIKQQEINLILLDIFMPGMNGLDLLAYIRKIDNEVDVILVTAACDVSTIKKAMHYGVIDYLIKPFEFERFNTSLRAYSETRNFINKRNKLNQQELDEHIFNKEIFTTPQLPKGLDKNTLKNVWTNIQKINGKTFSTEEMAKIVGISRVSMRKYLEFLKNIEVLDMKVEYGSIGRPIYRYKCINSESNFLY</sequence>
<dbReference type="GO" id="GO:0003677">
    <property type="term" value="F:DNA binding"/>
    <property type="evidence" value="ECO:0007669"/>
    <property type="project" value="UniProtKB-KW"/>
</dbReference>
<dbReference type="SMART" id="SM00448">
    <property type="entry name" value="REC"/>
    <property type="match status" value="1"/>
</dbReference>
<dbReference type="OrthoDB" id="9759232at2"/>
<keyword evidence="4 10" id="KW-0902">Two-component regulatory system</keyword>
<evidence type="ECO:0000256" key="9">
    <source>
        <dbReference type="ARBA" id="ARBA00024867"/>
    </source>
</evidence>
<evidence type="ECO:0000256" key="3">
    <source>
        <dbReference type="ARBA" id="ARBA00022553"/>
    </source>
</evidence>
<keyword evidence="5 10" id="KW-0805">Transcription regulation</keyword>
<comment type="function">
    <text evidence="9">May play the central regulatory role in sporulation. It may be an element of the effector pathway responsible for the activation of sporulation genes in response to nutritional stress. Spo0A may act in concert with spo0H (a sigma factor) to control the expression of some genes that are critical to the sporulation process.</text>
</comment>
<reference evidence="13 14" key="1">
    <citation type="submission" date="2009-06" db="EMBL/GenBank/DDBJ databases">
        <title>The draft genome of Clostridium carboxidivorans P7.</title>
        <authorList>
            <consortium name="US DOE Joint Genome Institute (JGI-PGF)"/>
            <person name="Lucas S."/>
            <person name="Copeland A."/>
            <person name="Lapidus A."/>
            <person name="Glavina del Rio T."/>
            <person name="Tice H."/>
            <person name="Bruce D."/>
            <person name="Goodwin L."/>
            <person name="Pitluck S."/>
            <person name="Larimer F."/>
            <person name="Land M.L."/>
            <person name="Hauser L."/>
            <person name="Hemme C.L."/>
        </authorList>
    </citation>
    <scope>NUCLEOTIDE SEQUENCE [LARGE SCALE GENOMIC DNA]</scope>
    <source>
        <strain evidence="13 14">P7</strain>
    </source>
</reference>
<evidence type="ECO:0000256" key="1">
    <source>
        <dbReference type="ARBA" id="ARBA00004496"/>
    </source>
</evidence>
<keyword evidence="6 10" id="KW-0238">DNA-binding</keyword>
<name>C6PY92_9CLOT</name>
<dbReference type="GO" id="GO:0000156">
    <property type="term" value="F:phosphorelay response regulator activity"/>
    <property type="evidence" value="ECO:0007669"/>
    <property type="project" value="TreeGrafter"/>
</dbReference>
<dbReference type="AlphaFoldDB" id="C6PY92"/>
<keyword evidence="14" id="KW-1185">Reference proteome</keyword>
<dbReference type="PANTHER" id="PTHR45526:SF1">
    <property type="entry name" value="TRANSCRIPTIONAL REGULATORY PROTEIN DCUR-RELATED"/>
    <property type="match status" value="1"/>
</dbReference>
<dbReference type="PATRIC" id="fig|536227.13.peg.3099"/>
<dbReference type="Gene3D" id="3.40.50.2300">
    <property type="match status" value="1"/>
</dbReference>
<dbReference type="InterPro" id="IPR024187">
    <property type="entry name" value="Sig_transdc_resp-reg_cit/mal"/>
</dbReference>
<dbReference type="Pfam" id="PF00072">
    <property type="entry name" value="Response_reg"/>
    <property type="match status" value="1"/>
</dbReference>
<comment type="subcellular location">
    <subcellularLocation>
        <location evidence="1 10">Cytoplasm</location>
    </subcellularLocation>
</comment>
<dbReference type="GO" id="GO:0003700">
    <property type="term" value="F:DNA-binding transcription factor activity"/>
    <property type="evidence" value="ECO:0007669"/>
    <property type="project" value="InterPro"/>
</dbReference>
<feature type="domain" description="Response regulatory" evidence="12">
    <location>
        <begin position="3"/>
        <end position="119"/>
    </location>
</feature>
<dbReference type="CDD" id="cd19925">
    <property type="entry name" value="REC_citrate_TCS"/>
    <property type="match status" value="1"/>
</dbReference>
<evidence type="ECO:0000256" key="8">
    <source>
        <dbReference type="ARBA" id="ARBA00023163"/>
    </source>
</evidence>
<dbReference type="EMBL" id="ACVI01000076">
    <property type="protein sequence ID" value="EET85768.1"/>
    <property type="molecule type" value="Genomic_DNA"/>
</dbReference>
<evidence type="ECO:0000256" key="10">
    <source>
        <dbReference type="PIRNR" id="PIRNR006171"/>
    </source>
</evidence>
<dbReference type="KEGG" id="cck:Ccar_14785"/>
<keyword evidence="2 10" id="KW-0963">Cytoplasm</keyword>
<protein>
    <recommendedName>
        <fullName evidence="10">Transcriptional regulatory protein</fullName>
    </recommendedName>
</protein>
<dbReference type="Proteomes" id="UP000004198">
    <property type="component" value="Unassembled WGS sequence"/>
</dbReference>
<evidence type="ECO:0000256" key="5">
    <source>
        <dbReference type="ARBA" id="ARBA00023015"/>
    </source>
</evidence>
<gene>
    <name evidence="13" type="ORF">CcarbDRAFT_3759</name>
</gene>
<evidence type="ECO:0000256" key="4">
    <source>
        <dbReference type="ARBA" id="ARBA00023012"/>
    </source>
</evidence>
<dbReference type="SUPFAM" id="SSF52172">
    <property type="entry name" value="CheY-like"/>
    <property type="match status" value="1"/>
</dbReference>
<keyword evidence="3 11" id="KW-0597">Phosphoprotein</keyword>
<comment type="caution">
    <text evidence="13">The sequence shown here is derived from an EMBL/GenBank/DDBJ whole genome shotgun (WGS) entry which is preliminary data.</text>
</comment>
<dbReference type="eggNOG" id="COG4565">
    <property type="taxonomic scope" value="Bacteria"/>
</dbReference>
<accession>C6PY92</accession>
<dbReference type="RefSeq" id="WP_007062644.1">
    <property type="nucleotide sequence ID" value="NZ_ACVI01000076.1"/>
</dbReference>
<dbReference type="STRING" id="536227.Ccar_14785"/>
<evidence type="ECO:0000259" key="12">
    <source>
        <dbReference type="PROSITE" id="PS50110"/>
    </source>
</evidence>
<proteinExistence type="predicted"/>
<dbReference type="InterPro" id="IPR011006">
    <property type="entry name" value="CheY-like_superfamily"/>
</dbReference>
<dbReference type="InterPro" id="IPR051271">
    <property type="entry name" value="2C-system_Tx_regulators"/>
</dbReference>
<dbReference type="PROSITE" id="PS50110">
    <property type="entry name" value="RESPONSE_REGULATORY"/>
    <property type="match status" value="1"/>
</dbReference>
<dbReference type="GO" id="GO:0005737">
    <property type="term" value="C:cytoplasm"/>
    <property type="evidence" value="ECO:0007669"/>
    <property type="project" value="UniProtKB-SubCell"/>
</dbReference>
<keyword evidence="7 10" id="KW-0010">Activator</keyword>
<keyword evidence="8 10" id="KW-0804">Transcription</keyword>